<dbReference type="EMBL" id="KQ243112">
    <property type="protein sequence ID" value="KNC76428.1"/>
    <property type="molecule type" value="Genomic_DNA"/>
</dbReference>
<feature type="compositionally biased region" description="Low complexity" evidence="1">
    <location>
        <begin position="249"/>
        <end position="268"/>
    </location>
</feature>
<feature type="compositionally biased region" description="Polar residues" evidence="1">
    <location>
        <begin position="459"/>
        <end position="479"/>
    </location>
</feature>
<proteinExistence type="predicted"/>
<dbReference type="GeneID" id="25911577"/>
<dbReference type="RefSeq" id="XP_014150330.1">
    <property type="nucleotide sequence ID" value="XM_014294855.1"/>
</dbReference>
<name>A0A0L0FK61_9EUKA</name>
<accession>A0A0L0FK61</accession>
<feature type="region of interest" description="Disordered" evidence="1">
    <location>
        <begin position="374"/>
        <end position="414"/>
    </location>
</feature>
<feature type="region of interest" description="Disordered" evidence="1">
    <location>
        <begin position="249"/>
        <end position="316"/>
    </location>
</feature>
<feature type="region of interest" description="Disordered" evidence="1">
    <location>
        <begin position="1"/>
        <end position="26"/>
    </location>
</feature>
<keyword evidence="3" id="KW-1185">Reference proteome</keyword>
<dbReference type="Proteomes" id="UP000054560">
    <property type="component" value="Unassembled WGS sequence"/>
</dbReference>
<sequence>MLKTLNTDGLHALSQNPKSGSEYRHEADTNYAQWEPQVMHSTFLSERACEQAIRTTEEDMNMDESFYDADDDDNESQGFGGLYDWDLFLEPLEQVDHQLSIKKRNVPSVDLVPNWTGESQENELLCNLISTELSTGNANARTADKMKHNLPTAVPRRNKLSRSQRNAMQRSEWDSSPIGSLGSGKRLANVGSAVSLPKPQTSFNPGECISNTAKVEATRKSMTHMDDSYSPVNKTMNLDFEQNHFNSRIQSTRQTSQTSNQTGSANNTEDFKNADKGLPSNQGGSQTPSQYRSGRTAYMPSKTRRSISTADEQETDDWIRQSLGPLAALRASSASPRSSPYPQAHTIKQQQVPKNNLHLQQMYNINSTTSRAVNTHRSKMSQSQQQQKAQIVSPSSYTPHLAAAPSPSSSVSAQIVQPGQKIDRKMRMFIDNMLSTAHPQSEALPPPPRKPSPMKKVQPNVSDSKMQNQSSREGRSLSITDAKSAITNLTTRSQHNASKWTIETLKHFFCRDFVEVSSSLTTPVFTRQLETREKELLRFMTEMSVNSVVGNSSTVSRPADPDAADGTDSAENGLTRLTEVGPVREPEVTYVINTLLTFVASRAGVQVIPERKFERRSARDAKNLPGCIIDYAITKNGVVLGLVECKSKREFRKDAFGHMVAELLVLQDRAGTPDVPIFGILTDGFRWVFAVVKGTELHLEHEYNNGSVIKVRRALRWKDLNQITEDMTALIGESTRVFDEIVRLGAHK</sequence>
<reference evidence="2 3" key="1">
    <citation type="submission" date="2011-02" db="EMBL/GenBank/DDBJ databases">
        <title>The Genome Sequence of Sphaeroforma arctica JP610.</title>
        <authorList>
            <consortium name="The Broad Institute Genome Sequencing Platform"/>
            <person name="Russ C."/>
            <person name="Cuomo C."/>
            <person name="Young S.K."/>
            <person name="Zeng Q."/>
            <person name="Gargeya S."/>
            <person name="Alvarado L."/>
            <person name="Berlin A."/>
            <person name="Chapman S.B."/>
            <person name="Chen Z."/>
            <person name="Freedman E."/>
            <person name="Gellesch M."/>
            <person name="Goldberg J."/>
            <person name="Griggs A."/>
            <person name="Gujja S."/>
            <person name="Heilman E."/>
            <person name="Heiman D."/>
            <person name="Howarth C."/>
            <person name="Mehta T."/>
            <person name="Neiman D."/>
            <person name="Pearson M."/>
            <person name="Roberts A."/>
            <person name="Saif S."/>
            <person name="Shea T."/>
            <person name="Shenoy N."/>
            <person name="Sisk P."/>
            <person name="Stolte C."/>
            <person name="Sykes S."/>
            <person name="White J."/>
            <person name="Yandava C."/>
            <person name="Burger G."/>
            <person name="Gray M.W."/>
            <person name="Holland P.W.H."/>
            <person name="King N."/>
            <person name="Lang F.B.F."/>
            <person name="Roger A.J."/>
            <person name="Ruiz-Trillo I."/>
            <person name="Haas B."/>
            <person name="Nusbaum C."/>
            <person name="Birren B."/>
        </authorList>
    </citation>
    <scope>NUCLEOTIDE SEQUENCE [LARGE SCALE GENOMIC DNA]</scope>
    <source>
        <strain evidence="2 3">JP610</strain>
    </source>
</reference>
<feature type="compositionally biased region" description="Polar residues" evidence="1">
    <location>
        <begin position="279"/>
        <end position="293"/>
    </location>
</feature>
<evidence type="ECO:0000256" key="1">
    <source>
        <dbReference type="SAM" id="MobiDB-lite"/>
    </source>
</evidence>
<feature type="region of interest" description="Disordered" evidence="1">
    <location>
        <begin position="159"/>
        <end position="184"/>
    </location>
</feature>
<dbReference type="AlphaFoldDB" id="A0A0L0FK61"/>
<protein>
    <submittedName>
        <fullName evidence="2">Uncharacterized protein</fullName>
    </submittedName>
</protein>
<feature type="compositionally biased region" description="Low complexity" evidence="1">
    <location>
        <begin position="402"/>
        <end position="413"/>
    </location>
</feature>
<feature type="compositionally biased region" description="Polar residues" evidence="1">
    <location>
        <begin position="1"/>
        <end position="19"/>
    </location>
</feature>
<evidence type="ECO:0000313" key="2">
    <source>
        <dbReference type="EMBL" id="KNC76428.1"/>
    </source>
</evidence>
<feature type="region of interest" description="Disordered" evidence="1">
    <location>
        <begin position="550"/>
        <end position="573"/>
    </location>
</feature>
<gene>
    <name evidence="2" type="ORF">SARC_11073</name>
</gene>
<organism evidence="2 3">
    <name type="scientific">Sphaeroforma arctica JP610</name>
    <dbReference type="NCBI Taxonomy" id="667725"/>
    <lineage>
        <taxon>Eukaryota</taxon>
        <taxon>Ichthyosporea</taxon>
        <taxon>Ichthyophonida</taxon>
        <taxon>Sphaeroforma</taxon>
    </lineage>
</organism>
<evidence type="ECO:0000313" key="3">
    <source>
        <dbReference type="Proteomes" id="UP000054560"/>
    </source>
</evidence>
<feature type="compositionally biased region" description="Low complexity" evidence="1">
    <location>
        <begin position="380"/>
        <end position="395"/>
    </location>
</feature>
<dbReference type="OrthoDB" id="10689537at2759"/>
<feature type="region of interest" description="Disordered" evidence="1">
    <location>
        <begin position="437"/>
        <end position="479"/>
    </location>
</feature>